<protein>
    <submittedName>
        <fullName evidence="2">Uncharacterized protein</fullName>
    </submittedName>
</protein>
<evidence type="ECO:0000256" key="1">
    <source>
        <dbReference type="SAM" id="MobiDB-lite"/>
    </source>
</evidence>
<gene>
    <name evidence="2" type="ORF">DPX16_11614</name>
</gene>
<sequence>MGVTALDSHMKGAKHTACSTARQRQPPIGPFCAPRISSVTETALTINNEDISTIEMPPQPRNILSYCGSTPTLRAEVLKLVLLKLTHERLVTLQQFNDQLQQFPFGQNDITHRPVLLKPSALQQGVIPGKAVEKLTLFRLLPFLIGSFVPQENTYWALYLLLRSICEIVLAPVIKTSWPSPLSALITEFLKSFQKLFPDNFTPKIHFLIHYPRLIRQHGPLRAHWCLRYEAKHLYFKRLSSIVNNYQNIAKTLAKRYQMRQCWETQSPGYHGSEDVPYSLIEIPLHALPSQLREILAEDTAELKHEIDGATLAIISERMSERLIPIIRKQGLFLAQLEKLKSSPTSREHPRGSSSSQAQSSPDNSLVIPTMLRMAIDRRDSDLKSSSASTRDKVLRAASERLDEDVHLRILSCPDLFAYDAKYHKMCLAHYISERNIAAARRRKESEKQTNIYDKAFIKLTEDIDKTVLSKYMKVRTLNSLTDSYDNILKTIAVEEGVSIVQHNKYRSWKLKEKLIQHYKDRLVFVPRPGQSDLICSDSMTIGCALREAAKLTEITVDCETTLSQTSQSLSEIQILHRAADILRKSMEQVEHDSQSYVSSDRLSRLHCSKYVPNILYDFVNWCVDSHAHRDYQTCDDDPASKDNLCVIAISHDLIGQSCHIHTPITLGLAILIHHEFGSKTLINELSAMGHCVSYTEVRHFLTSVAADQISRKESGVYIPTGLTGVTEHGIVDAAIDNFDQNEDTLDGKRTTHAMASVVFRRGQVSTADKCLARVPQRSLTTLNMFDMNVDKLYRYIKSTKRPEPPELAQPELLHTNTTISKAAQDRDLVWKLSRNVTENQQHVPAWSAFNAFTSDTACSVASVLYLPFIRESPSELSTIYTSMIRLVQLAAELGQHHILVTADLAIYSKAQQILWSKPSPLQGKITMRLGGMHITMAYLASIGKLYGDGGLFDILTESDVYAEGTARQLLQGKQLARGVRSIKLASEALFRLFWQAMQSWLEKQGQCAMTEAQEQILRDVQHAFHGNDKATAQQLISEVETELPEIQKRIQMFINEGVKQSATFGYWLMFLNGADLLLRILRSEREDDFQLHLNCMCEVMPWFRAAGRTNYGKYMPVYVAEMKALEHEQPEAYTFMQQGGFVVRRSEHRSFNCVATDQALEQTINREGKSQGGVFGFTLRKGALTRWLMTRHVTTAYVDAMKELCDTDDQSSKAHKEHGASRMDRDERDIQKIMEAVEQRQNPFDLDSIPEELINIASGQVASEKVAKELSSFLQDGVKQNAIFIEQRLAKSKRTKSFWEPEKRNQCATFKDMKTSVGVSISRKVHMDSDVLFRRLLAVSKQREVSMETVMSHELAAVPPSLFYDDGSMRKTTKADLAKKLEAVVEETQQLPNVKEPSAYNIDGMALLQSLNDSAFQTFNDLGECVWKKITTLMGKEGNSCVVIVFDRYDHQHSVKDLERQRRGTIHTSRQTHIITGQTSVPNYRKYLRISGNKAALCSFVSTYITSTGPTRISSGNTVILAGGFENGQEVKRVSKSGIECLKDLYSDQEEADTRLVLHAIHLAQSHSRLIVKCDDTDVLVLLLYYSSKGMFGSSAVFMHSGHGLKERFVPICSIAQKLGSVLCECLPACHALTGCDTTSSLYRIGKATALTRLKTHLCELQEMTKFGLSGGLEEALPVARRYALLLYGQNKKVDGHPCTNLDELRYTLASTTDLSAANLPPTEDAFQQHVLRALYQTAVWRHSHLVKPLLWNPVGRGWRLREDGCIEPVMFQKAPAPKEVRDITHLYCKDGNCNDATKCQCLSVGLTCTEFCSCPFPDCPNMTHFVTDDNVDE</sequence>
<organism evidence="2 3">
    <name type="scientific">Anabarilius grahami</name>
    <name type="common">Kanglang fish</name>
    <name type="synonym">Barilius grahami</name>
    <dbReference type="NCBI Taxonomy" id="495550"/>
    <lineage>
        <taxon>Eukaryota</taxon>
        <taxon>Metazoa</taxon>
        <taxon>Chordata</taxon>
        <taxon>Craniata</taxon>
        <taxon>Vertebrata</taxon>
        <taxon>Euteleostomi</taxon>
        <taxon>Actinopterygii</taxon>
        <taxon>Neopterygii</taxon>
        <taxon>Teleostei</taxon>
        <taxon>Ostariophysi</taxon>
        <taxon>Cypriniformes</taxon>
        <taxon>Xenocyprididae</taxon>
        <taxon>Xenocypridinae</taxon>
        <taxon>Xenocypridinae incertae sedis</taxon>
        <taxon>Anabarilius</taxon>
    </lineage>
</organism>
<dbReference type="Proteomes" id="UP000281406">
    <property type="component" value="Unassembled WGS sequence"/>
</dbReference>
<reference evidence="2 3" key="1">
    <citation type="submission" date="2018-10" db="EMBL/GenBank/DDBJ databases">
        <title>Genome assembly for a Yunnan-Guizhou Plateau 3E fish, Anabarilius grahami (Regan), and its evolutionary and genetic applications.</title>
        <authorList>
            <person name="Jiang W."/>
        </authorList>
    </citation>
    <scope>NUCLEOTIDE SEQUENCE [LARGE SCALE GENOMIC DNA]</scope>
    <source>
        <strain evidence="2">AG-KIZ</strain>
        <tissue evidence="2">Muscle</tissue>
    </source>
</reference>
<feature type="compositionally biased region" description="Basic and acidic residues" evidence="1">
    <location>
        <begin position="342"/>
        <end position="351"/>
    </location>
</feature>
<dbReference type="EMBL" id="RJVU01042534">
    <property type="protein sequence ID" value="ROL45919.1"/>
    <property type="molecule type" value="Genomic_DNA"/>
</dbReference>
<dbReference type="PANTHER" id="PTHR46704:SF9">
    <property type="entry name" value="BHLH DOMAIN-CONTAINING PROTEIN"/>
    <property type="match status" value="1"/>
</dbReference>
<dbReference type="OrthoDB" id="5958007at2759"/>
<dbReference type="PANTHER" id="PTHR46704">
    <property type="entry name" value="CXC DOMAIN-CONTAINING PROTEIN-RELATED"/>
    <property type="match status" value="1"/>
</dbReference>
<feature type="region of interest" description="Disordered" evidence="1">
    <location>
        <begin position="1209"/>
        <end position="1228"/>
    </location>
</feature>
<evidence type="ECO:0000313" key="2">
    <source>
        <dbReference type="EMBL" id="ROL45919.1"/>
    </source>
</evidence>
<keyword evidence="3" id="KW-1185">Reference proteome</keyword>
<comment type="caution">
    <text evidence="2">The sequence shown here is derived from an EMBL/GenBank/DDBJ whole genome shotgun (WGS) entry which is preliminary data.</text>
</comment>
<proteinExistence type="predicted"/>
<feature type="region of interest" description="Disordered" evidence="1">
    <location>
        <begin position="342"/>
        <end position="364"/>
    </location>
</feature>
<name>A0A3N0YI51_ANAGA</name>
<evidence type="ECO:0000313" key="3">
    <source>
        <dbReference type="Proteomes" id="UP000281406"/>
    </source>
</evidence>
<accession>A0A3N0YI51</accession>